<evidence type="ECO:0000313" key="1">
    <source>
        <dbReference type="EMBL" id="GAA5511256.1"/>
    </source>
</evidence>
<gene>
    <name evidence="1" type="ORF">Rcae01_06772</name>
</gene>
<dbReference type="EMBL" id="BAABRO010000053">
    <property type="protein sequence ID" value="GAA5511256.1"/>
    <property type="molecule type" value="Genomic_DNA"/>
</dbReference>
<sequence>MMNPINAANEAATKSGVDFRCFDVDCDGGTYGFTNACASVGERLGFAGRND</sequence>
<comment type="caution">
    <text evidence="1">The sequence shown here is derived from an EMBL/GenBank/DDBJ whole genome shotgun (WGS) entry which is preliminary data.</text>
</comment>
<name>A0ABP9W2C8_9BACT</name>
<proteinExistence type="predicted"/>
<dbReference type="Proteomes" id="UP001416858">
    <property type="component" value="Unassembled WGS sequence"/>
</dbReference>
<keyword evidence="2" id="KW-1185">Reference proteome</keyword>
<accession>A0ABP9W2C8</accession>
<reference evidence="1 2" key="1">
    <citation type="submission" date="2024-02" db="EMBL/GenBank/DDBJ databases">
        <title>Rhodopirellula caenicola NBRC 110016.</title>
        <authorList>
            <person name="Ichikawa N."/>
            <person name="Katano-Makiyama Y."/>
            <person name="Hidaka K."/>
        </authorList>
    </citation>
    <scope>NUCLEOTIDE SEQUENCE [LARGE SCALE GENOMIC DNA]</scope>
    <source>
        <strain evidence="1 2">NBRC 110016</strain>
    </source>
</reference>
<evidence type="ECO:0000313" key="2">
    <source>
        <dbReference type="Proteomes" id="UP001416858"/>
    </source>
</evidence>
<organism evidence="1 2">
    <name type="scientific">Novipirellula caenicola</name>
    <dbReference type="NCBI Taxonomy" id="1536901"/>
    <lineage>
        <taxon>Bacteria</taxon>
        <taxon>Pseudomonadati</taxon>
        <taxon>Planctomycetota</taxon>
        <taxon>Planctomycetia</taxon>
        <taxon>Pirellulales</taxon>
        <taxon>Pirellulaceae</taxon>
        <taxon>Novipirellula</taxon>
    </lineage>
</organism>
<protein>
    <submittedName>
        <fullName evidence="1">Uncharacterized protein</fullName>
    </submittedName>
</protein>